<organism evidence="3 4">
    <name type="scientific">Streptomyces smaragdinus</name>
    <dbReference type="NCBI Taxonomy" id="2585196"/>
    <lineage>
        <taxon>Bacteria</taxon>
        <taxon>Bacillati</taxon>
        <taxon>Actinomycetota</taxon>
        <taxon>Actinomycetes</taxon>
        <taxon>Kitasatosporales</taxon>
        <taxon>Streptomycetaceae</taxon>
        <taxon>Streptomyces</taxon>
    </lineage>
</organism>
<dbReference type="InterPro" id="IPR009241">
    <property type="entry name" value="HigB-like"/>
</dbReference>
<name>A0A7K0CQW8_9ACTN</name>
<dbReference type="Pfam" id="PF05973">
    <property type="entry name" value="Gp49"/>
    <property type="match status" value="1"/>
</dbReference>
<reference evidence="3 4" key="1">
    <citation type="submission" date="2019-10" db="EMBL/GenBank/DDBJ databases">
        <title>Streptomyces smaragdinus sp. nov. and Streptomyces fabii sp. nov., isolated from the gut of fungus growing-termite Macrotermes natalensis.</title>
        <authorList>
            <person name="Schwitalla J."/>
            <person name="Benndorf R."/>
            <person name="Martin K."/>
            <person name="De Beer W."/>
            <person name="Kaster A.-K."/>
            <person name="Vollmers J."/>
            <person name="Poulsen M."/>
            <person name="Beemelmanns C."/>
        </authorList>
    </citation>
    <scope>NUCLEOTIDE SEQUENCE [LARGE SCALE GENOMIC DNA]</scope>
    <source>
        <strain evidence="3 4">RB5</strain>
    </source>
</reference>
<dbReference type="Pfam" id="PF01381">
    <property type="entry name" value="HTH_3"/>
    <property type="match status" value="1"/>
</dbReference>
<keyword evidence="4" id="KW-1185">Reference proteome</keyword>
<dbReference type="Proteomes" id="UP000466345">
    <property type="component" value="Unassembled WGS sequence"/>
</dbReference>
<gene>
    <name evidence="3" type="ORF">SRB5_60720</name>
</gene>
<dbReference type="SMART" id="SM00530">
    <property type="entry name" value="HTH_XRE"/>
    <property type="match status" value="1"/>
</dbReference>
<evidence type="ECO:0000313" key="4">
    <source>
        <dbReference type="Proteomes" id="UP000466345"/>
    </source>
</evidence>
<dbReference type="PROSITE" id="PS50943">
    <property type="entry name" value="HTH_CROC1"/>
    <property type="match status" value="1"/>
</dbReference>
<dbReference type="GO" id="GO:0003677">
    <property type="term" value="F:DNA binding"/>
    <property type="evidence" value="ECO:0007669"/>
    <property type="project" value="InterPro"/>
</dbReference>
<comment type="caution">
    <text evidence="3">The sequence shown here is derived from an EMBL/GenBank/DDBJ whole genome shotgun (WGS) entry which is preliminary data.</text>
</comment>
<dbReference type="Gene3D" id="1.10.260.40">
    <property type="entry name" value="lambda repressor-like DNA-binding domains"/>
    <property type="match status" value="1"/>
</dbReference>
<evidence type="ECO:0000313" key="3">
    <source>
        <dbReference type="EMBL" id="MQY15880.1"/>
    </source>
</evidence>
<evidence type="ECO:0000256" key="1">
    <source>
        <dbReference type="SAM" id="MobiDB-lite"/>
    </source>
</evidence>
<dbReference type="AlphaFoldDB" id="A0A7K0CQW8"/>
<evidence type="ECO:0000259" key="2">
    <source>
        <dbReference type="PROSITE" id="PS50943"/>
    </source>
</evidence>
<proteinExistence type="predicted"/>
<feature type="region of interest" description="Disordered" evidence="1">
    <location>
        <begin position="118"/>
        <end position="143"/>
    </location>
</feature>
<dbReference type="EMBL" id="WEGJ01000040">
    <property type="protein sequence ID" value="MQY15880.1"/>
    <property type="molecule type" value="Genomic_DNA"/>
</dbReference>
<sequence length="253" mass="28138">MVSTTYGVAEVSEFYEIELEPEVAAWPESLSTKHFDKIDDTAGLLAELGPTTPMPIARPLRDGVWELRLALGDTNARITYWFAPGRRIVFLTWFRKTRQHEEKQIDRAVLARKQCEAEHEPASGSFHRATTDGRSPMSGHQKFKTLRDKRLRGGYGESAERAQARRENLLAMALAVVVYQRRTELGLTQAETAERCGLDQGKISRIEGSDAVPTLALLYKLSRGLDGTFHIDIDDDADEPVITLTAHGSGTAA</sequence>
<dbReference type="InterPro" id="IPR010982">
    <property type="entry name" value="Lambda_DNA-bd_dom_sf"/>
</dbReference>
<dbReference type="SUPFAM" id="SSF47413">
    <property type="entry name" value="lambda repressor-like DNA-binding domains"/>
    <property type="match status" value="1"/>
</dbReference>
<protein>
    <recommendedName>
        <fullName evidence="2">HTH cro/C1-type domain-containing protein</fullName>
    </recommendedName>
</protein>
<accession>A0A7K0CQW8</accession>
<dbReference type="CDD" id="cd00093">
    <property type="entry name" value="HTH_XRE"/>
    <property type="match status" value="1"/>
</dbReference>
<dbReference type="InterPro" id="IPR001387">
    <property type="entry name" value="Cro/C1-type_HTH"/>
</dbReference>
<feature type="domain" description="HTH cro/C1-type" evidence="2">
    <location>
        <begin position="178"/>
        <end position="237"/>
    </location>
</feature>